<dbReference type="PROSITE" id="PS50878">
    <property type="entry name" value="RT_POL"/>
    <property type="match status" value="1"/>
</dbReference>
<keyword evidence="3" id="KW-0645">Protease</keyword>
<evidence type="ECO:0000256" key="4">
    <source>
        <dbReference type="ARBA" id="ARBA00022750"/>
    </source>
</evidence>
<dbReference type="Gene3D" id="3.30.70.270">
    <property type="match status" value="2"/>
</dbReference>
<organism evidence="11 12">
    <name type="scientific">Hemibagrus guttatus</name>
    <dbReference type="NCBI Taxonomy" id="175788"/>
    <lineage>
        <taxon>Eukaryota</taxon>
        <taxon>Metazoa</taxon>
        <taxon>Chordata</taxon>
        <taxon>Craniata</taxon>
        <taxon>Vertebrata</taxon>
        <taxon>Euteleostomi</taxon>
        <taxon>Actinopterygii</taxon>
        <taxon>Neopterygii</taxon>
        <taxon>Teleostei</taxon>
        <taxon>Ostariophysi</taxon>
        <taxon>Siluriformes</taxon>
        <taxon>Bagridae</taxon>
        <taxon>Hemibagrus</taxon>
    </lineage>
</organism>
<keyword evidence="5" id="KW-0238">DNA-binding</keyword>
<evidence type="ECO:0000313" key="11">
    <source>
        <dbReference type="EMBL" id="KAK3516858.1"/>
    </source>
</evidence>
<dbReference type="Pfam" id="PF17919">
    <property type="entry name" value="RT_RNaseH_2"/>
    <property type="match status" value="1"/>
</dbReference>
<dbReference type="Gene3D" id="3.10.10.10">
    <property type="entry name" value="HIV Type 1 Reverse Transcriptase, subunit A, domain 1"/>
    <property type="match status" value="1"/>
</dbReference>
<dbReference type="InterPro" id="IPR012337">
    <property type="entry name" value="RNaseH-like_sf"/>
</dbReference>
<dbReference type="SUPFAM" id="SSF57756">
    <property type="entry name" value="Retrovirus zinc finger-like domains"/>
    <property type="match status" value="1"/>
</dbReference>
<dbReference type="CDD" id="cd09274">
    <property type="entry name" value="RNase_HI_RT_Ty3"/>
    <property type="match status" value="1"/>
</dbReference>
<evidence type="ECO:0000313" key="12">
    <source>
        <dbReference type="Proteomes" id="UP001274896"/>
    </source>
</evidence>
<feature type="domain" description="CCHC-type" evidence="8">
    <location>
        <begin position="459"/>
        <end position="472"/>
    </location>
</feature>
<dbReference type="PANTHER" id="PTHR37984">
    <property type="entry name" value="PROTEIN CBG26694"/>
    <property type="match status" value="1"/>
</dbReference>
<keyword evidence="7" id="KW-0479">Metal-binding</keyword>
<dbReference type="PROSITE" id="PS50994">
    <property type="entry name" value="INTEGRASE"/>
    <property type="match status" value="1"/>
</dbReference>
<dbReference type="Pfam" id="PF00665">
    <property type="entry name" value="rve"/>
    <property type="match status" value="1"/>
</dbReference>
<dbReference type="EC" id="3.1.26.4" evidence="2"/>
<dbReference type="GO" id="GO:0004190">
    <property type="term" value="F:aspartic-type endopeptidase activity"/>
    <property type="evidence" value="ECO:0007669"/>
    <property type="project" value="UniProtKB-KW"/>
</dbReference>
<dbReference type="InterPro" id="IPR000477">
    <property type="entry name" value="RT_dom"/>
</dbReference>
<evidence type="ECO:0000256" key="6">
    <source>
        <dbReference type="ARBA" id="ARBA00039658"/>
    </source>
</evidence>
<keyword evidence="4" id="KW-0378">Hydrolase</keyword>
<reference evidence="11" key="1">
    <citation type="submission" date="2023-06" db="EMBL/GenBank/DDBJ databases">
        <title>Male Hemibagrus guttatus genome.</title>
        <authorList>
            <person name="Bian C."/>
        </authorList>
    </citation>
    <scope>NUCLEOTIDE SEQUENCE</scope>
    <source>
        <strain evidence="11">Male_cb2023</strain>
        <tissue evidence="11">Muscle</tissue>
    </source>
</reference>
<evidence type="ECO:0000259" key="9">
    <source>
        <dbReference type="PROSITE" id="PS50878"/>
    </source>
</evidence>
<dbReference type="Pfam" id="PF17921">
    <property type="entry name" value="Integrase_H2C2"/>
    <property type="match status" value="1"/>
</dbReference>
<dbReference type="PROSITE" id="PS50158">
    <property type="entry name" value="ZF_CCHC"/>
    <property type="match status" value="1"/>
</dbReference>
<dbReference type="CDD" id="cd05484">
    <property type="entry name" value="retropepsin_like_LTR_2"/>
    <property type="match status" value="1"/>
</dbReference>
<dbReference type="InterPro" id="IPR043128">
    <property type="entry name" value="Rev_trsase/Diguanyl_cyclase"/>
</dbReference>
<evidence type="ECO:0000256" key="5">
    <source>
        <dbReference type="ARBA" id="ARBA00023125"/>
    </source>
</evidence>
<dbReference type="SUPFAM" id="SSF53098">
    <property type="entry name" value="Ribonuclease H-like"/>
    <property type="match status" value="1"/>
</dbReference>
<dbReference type="Gene3D" id="3.30.420.10">
    <property type="entry name" value="Ribonuclease H-like superfamily/Ribonuclease H"/>
    <property type="match status" value="1"/>
</dbReference>
<dbReference type="InterPro" id="IPR041588">
    <property type="entry name" value="Integrase_H2C2"/>
</dbReference>
<dbReference type="InterPro" id="IPR001878">
    <property type="entry name" value="Znf_CCHC"/>
</dbReference>
<evidence type="ECO:0000259" key="10">
    <source>
        <dbReference type="PROSITE" id="PS50994"/>
    </source>
</evidence>
<comment type="similarity">
    <text evidence="1">Belongs to the beta type-B retroviral polymerase family. HERV class-II K(HML-2) pol subfamily.</text>
</comment>
<proteinExistence type="inferred from homology"/>
<dbReference type="GO" id="GO:0006508">
    <property type="term" value="P:proteolysis"/>
    <property type="evidence" value="ECO:0007669"/>
    <property type="project" value="UniProtKB-KW"/>
</dbReference>
<sequence length="1605" mass="180152">MVMWSVGCLELESFTVYCTRSVPGKVISSHGFSYHCYADDTQLIFSFPPSDTMASARISACLADISSWMTAHQLKLNPTKTELLIIPGDPSPAQELTISLSNSMISSSASARNLGVTMDNQLSFSSHITNVTRSCRFLLYNIRRIRPFLSTQATQVLVQSLVISRLDYCNSLLAGLPLNAIRPLQMIQNAAARLVFNLPKFSHTTPLLRSLHWFPVAARIRFKTLMLAYKAKNGPAPSYLKALVTPRTAPRSLRSTSTARLVPPSLREKGRYTSRLFSVLARRRWNELPLGIRTAESLTVFKRQLKTYLFLKFSSLSLEEFEVRTEDRALQLSSVRFSSLSLEEFEVRTEDRALQLSSVRRNQLEGETVTVFVAVLKKLAEHCEFGDVLNDTLRDRLVCGLRCEGIQKRLLTESNLTLQRAIELSVCMELAAKEAQQLSSSSKVYKMETEKQTENKGPCFRCGKTGHSPVSCWFKDMECRSCKKKGHIECACRNKTEKKKMQPKPVFRRKQKKRIFAVGQENKEGTETSDEEFLLHVLTVAGGTKAYRVTVLLEGQPVKMEIDTGAAVSLVSDAIYSKILSHLPLKPPDVVLKTYTGESVTMKGFTQVTVELNGQTKKLPLYVVVGDYPSLMGRSWLEQLKVDWPAIHMMTPKTLDLEGVLQKHTEVFKQELGSMEGIKVKLTVEPGSQPKFLKSRPLPYALKPKVEASLAELVKNGVLEPVSVSKWATPIVPVIKKDGGIRICGDFKVTVNPVLSAEQYPLPHINDLFAGLTGGQKFSKIDLNQAYLQMHVEEQSRELLTINTHKGLFRYKRLPFGITSAPSIFQRAMDQILAGLPGVVCYLDDILVTGTDEESHLQHLDATLERLKEYGLRIRKDKCEFFQFSVEYLGHVIDASGLHTSPSKVKAIVDAPVPKNVSQLRSFLGLLNYYGRFIPNIATLLKPLHKLLCHENNWKWTSECQESFIRAKETLLRSNALTHFDPALPIQLACDASPYGVGAVLSHIMPNGQERPIAFASRSLSKAEANYAQIEREALSIVFGVRKFYQYIFGRKFTLLTDHRPLTAIFGPHHGIPSLAASRMQRWALLLSAHTYDIKYRKSELHGNADGLSRLPLTDRVKEAQVAEIFYFSQLERAPVTAAQVRKGTRNDPVLSKVMDMVMTGKGESDDLELKPYVSRRHELSVQSGCLLWGRRVIIPPALRKPVLKQLHVGHCGMVRMKEIARSYFWWPGVDGQIEEKARTCTSCQRIRNVPQLAPLHPWKYPEKPWHRIHVDFAGPVEEKMLLVVMDAHSKWPEVAIMKSTSAEKTIEKLGEIFSRFGSPVQLVSDNGPQFTSHEMATFLLANGVQHIMSSPYHPATNGLAERFVQTMKHALKASLGQGTFHQRLHSFLLCYRSTPHATTKVSPAYLLFNRELRTSFELLKPATLKETVLLQQKSQVQRRNLRAKDRTFSTGSPVLARNYGSGPKWVLATVEAQTGPVSYKVKTADNLSWRRHTDQLLGGASPVTDLPELTDVTEQIDDTSPTSVVSTTEPIMTSNCPFVKEPSISSVQCGFFSPSESSFTPESCSLLSLRSSSLSLEEFEVRTEDRALQLSSVRFSSLSLEEFE</sequence>
<dbReference type="InterPro" id="IPR034128">
    <property type="entry name" value="K02A2.6-like"/>
</dbReference>
<keyword evidence="4" id="KW-0064">Aspartyl protease</keyword>
<keyword evidence="12" id="KW-1185">Reference proteome</keyword>
<dbReference type="FunFam" id="1.10.340.70:FF:000003">
    <property type="entry name" value="Protein CBG25708"/>
    <property type="match status" value="1"/>
</dbReference>
<feature type="non-terminal residue" evidence="11">
    <location>
        <position position="1605"/>
    </location>
</feature>
<dbReference type="InterPro" id="IPR041577">
    <property type="entry name" value="RT_RNaseH_2"/>
</dbReference>
<comment type="caution">
    <text evidence="11">The sequence shown here is derived from an EMBL/GenBank/DDBJ whole genome shotgun (WGS) entry which is preliminary data.</text>
</comment>
<dbReference type="SUPFAM" id="SSF50630">
    <property type="entry name" value="Acid proteases"/>
    <property type="match status" value="1"/>
</dbReference>
<dbReference type="InterPro" id="IPR021109">
    <property type="entry name" value="Peptidase_aspartic_dom_sf"/>
</dbReference>
<feature type="domain" description="Integrase catalytic" evidence="10">
    <location>
        <begin position="1261"/>
        <end position="1430"/>
    </location>
</feature>
<evidence type="ECO:0000256" key="3">
    <source>
        <dbReference type="ARBA" id="ARBA00022670"/>
    </source>
</evidence>
<dbReference type="InterPro" id="IPR001584">
    <property type="entry name" value="Integrase_cat-core"/>
</dbReference>
<dbReference type="Proteomes" id="UP001274896">
    <property type="component" value="Unassembled WGS sequence"/>
</dbReference>
<dbReference type="Gene3D" id="1.10.340.70">
    <property type="match status" value="1"/>
</dbReference>
<dbReference type="InterPro" id="IPR043502">
    <property type="entry name" value="DNA/RNA_pol_sf"/>
</dbReference>
<keyword evidence="7" id="KW-0863">Zinc-finger</keyword>
<gene>
    <name evidence="11" type="ORF">QTP70_027086</name>
</gene>
<dbReference type="PANTHER" id="PTHR37984:SF13">
    <property type="entry name" value="RIBONUCLEASE H"/>
    <property type="match status" value="1"/>
</dbReference>
<name>A0AAE0QAR9_9TELE</name>
<dbReference type="GO" id="GO:0004523">
    <property type="term" value="F:RNA-DNA hybrid ribonuclease activity"/>
    <property type="evidence" value="ECO:0007669"/>
    <property type="project" value="UniProtKB-EC"/>
</dbReference>
<dbReference type="FunFam" id="3.10.20.370:FF:000001">
    <property type="entry name" value="Retrovirus-related Pol polyprotein from transposon 17.6-like protein"/>
    <property type="match status" value="1"/>
</dbReference>
<feature type="domain" description="Reverse transcriptase" evidence="9">
    <location>
        <begin position="715"/>
        <end position="893"/>
    </location>
</feature>
<dbReference type="CDD" id="cd01647">
    <property type="entry name" value="RT_LTR"/>
    <property type="match status" value="1"/>
</dbReference>
<dbReference type="Gene3D" id="4.10.60.10">
    <property type="entry name" value="Zinc finger, CCHC-type"/>
    <property type="match status" value="1"/>
</dbReference>
<dbReference type="SUPFAM" id="SSF56672">
    <property type="entry name" value="DNA/RNA polymerases"/>
    <property type="match status" value="1"/>
</dbReference>
<dbReference type="FunFam" id="3.30.420.10:FF:000063">
    <property type="entry name" value="Retrovirus-related Pol polyprotein from transposon 297-like Protein"/>
    <property type="match status" value="1"/>
</dbReference>
<dbReference type="Gene3D" id="2.40.70.10">
    <property type="entry name" value="Acid Proteases"/>
    <property type="match status" value="1"/>
</dbReference>
<accession>A0AAE0QAR9</accession>
<dbReference type="InterPro" id="IPR036397">
    <property type="entry name" value="RNaseH_sf"/>
</dbReference>
<evidence type="ECO:0000256" key="7">
    <source>
        <dbReference type="PROSITE-ProRule" id="PRU00047"/>
    </source>
</evidence>
<evidence type="ECO:0000259" key="8">
    <source>
        <dbReference type="PROSITE" id="PS50158"/>
    </source>
</evidence>
<dbReference type="SMART" id="SM00343">
    <property type="entry name" value="ZnF_C2HC"/>
    <property type="match status" value="2"/>
</dbReference>
<dbReference type="GO" id="GO:0008270">
    <property type="term" value="F:zinc ion binding"/>
    <property type="evidence" value="ECO:0007669"/>
    <property type="project" value="UniProtKB-KW"/>
</dbReference>
<dbReference type="Pfam" id="PF00078">
    <property type="entry name" value="RVT_1"/>
    <property type="match status" value="1"/>
</dbReference>
<dbReference type="EMBL" id="JAUCMX010000019">
    <property type="protein sequence ID" value="KAK3516858.1"/>
    <property type="molecule type" value="Genomic_DNA"/>
</dbReference>
<dbReference type="FunFam" id="3.30.70.270:FF:000026">
    <property type="entry name" value="Transposon Ty3-G Gag-Pol polyprotein"/>
    <property type="match status" value="1"/>
</dbReference>
<evidence type="ECO:0000256" key="1">
    <source>
        <dbReference type="ARBA" id="ARBA00010879"/>
    </source>
</evidence>
<dbReference type="InterPro" id="IPR036875">
    <property type="entry name" value="Znf_CCHC_sf"/>
</dbReference>
<dbReference type="GO" id="GO:0015074">
    <property type="term" value="P:DNA integration"/>
    <property type="evidence" value="ECO:0007669"/>
    <property type="project" value="InterPro"/>
</dbReference>
<dbReference type="InterPro" id="IPR050951">
    <property type="entry name" value="Retrovirus_Pol_polyprotein"/>
</dbReference>
<evidence type="ECO:0000256" key="2">
    <source>
        <dbReference type="ARBA" id="ARBA00012180"/>
    </source>
</evidence>
<dbReference type="GO" id="GO:0003677">
    <property type="term" value="F:DNA binding"/>
    <property type="evidence" value="ECO:0007669"/>
    <property type="project" value="UniProtKB-KW"/>
</dbReference>
<protein>
    <recommendedName>
        <fullName evidence="6">Gypsy retrotransposon integrase-like protein 1</fullName>
        <ecNumber evidence="2">3.1.26.4</ecNumber>
    </recommendedName>
</protein>
<keyword evidence="7" id="KW-0862">Zinc</keyword>